<reference evidence="2" key="1">
    <citation type="submission" date="2015-04" db="UniProtKB">
        <authorList>
            <consortium name="EnsemblPlants"/>
        </authorList>
    </citation>
    <scope>IDENTIFICATION</scope>
</reference>
<feature type="region of interest" description="Disordered" evidence="1">
    <location>
        <begin position="1"/>
        <end position="91"/>
    </location>
</feature>
<feature type="region of interest" description="Disordered" evidence="1">
    <location>
        <begin position="216"/>
        <end position="249"/>
    </location>
</feature>
<dbReference type="Gramene" id="OPUNC12G07850.1">
    <property type="protein sequence ID" value="OPUNC12G07850.1"/>
    <property type="gene ID" value="OPUNC12G07850"/>
</dbReference>
<keyword evidence="3" id="KW-1185">Reference proteome</keyword>
<proteinExistence type="predicted"/>
<feature type="compositionally biased region" description="Basic and acidic residues" evidence="1">
    <location>
        <begin position="216"/>
        <end position="226"/>
    </location>
</feature>
<reference evidence="2" key="2">
    <citation type="submission" date="2018-05" db="EMBL/GenBank/DDBJ databases">
        <title>OpunRS2 (Oryza punctata Reference Sequence Version 2).</title>
        <authorList>
            <person name="Zhang J."/>
            <person name="Kudrna D."/>
            <person name="Lee S."/>
            <person name="Talag J."/>
            <person name="Welchert J."/>
            <person name="Wing R.A."/>
        </authorList>
    </citation>
    <scope>NUCLEOTIDE SEQUENCE [LARGE SCALE GENOMIC DNA]</scope>
</reference>
<sequence length="349" mass="39053">MFVPDLSPPAPLDGNPYPIYDYDPRNHCPPPPSTAPLSGDPRSYGIYADHWTPPPPPPPPPSTAPHLVVDPRFSPSLTPTPSPIPMPTGLSAWQLPVHGRASSSADVSSAPVLTSQLNLWADPASSTSHRKRSVSPQLRPRFRADASSARYSSPHRDQYRDHRHHAGHESGRSSHRFRSPHRASRPLQLEHASQGSSSRGCRRMYDCEDERVGGRDQYLAERRTAERSPASKRLSPSPYDHCKSPPDSPVKLDASYEVNVMNSNGNLDPSSYESLVSDFMDAVERNWHETYDSDDDPAECEKKYQEQIIRFAELALKRYNKSKNNKVKYSLVEAVGGNTIFEELKYMSM</sequence>
<organism evidence="2">
    <name type="scientific">Oryza punctata</name>
    <name type="common">Red rice</name>
    <dbReference type="NCBI Taxonomy" id="4537"/>
    <lineage>
        <taxon>Eukaryota</taxon>
        <taxon>Viridiplantae</taxon>
        <taxon>Streptophyta</taxon>
        <taxon>Embryophyta</taxon>
        <taxon>Tracheophyta</taxon>
        <taxon>Spermatophyta</taxon>
        <taxon>Magnoliopsida</taxon>
        <taxon>Liliopsida</taxon>
        <taxon>Poales</taxon>
        <taxon>Poaceae</taxon>
        <taxon>BOP clade</taxon>
        <taxon>Oryzoideae</taxon>
        <taxon>Oryzeae</taxon>
        <taxon>Oryzinae</taxon>
        <taxon>Oryza</taxon>
    </lineage>
</organism>
<evidence type="ECO:0000313" key="2">
    <source>
        <dbReference type="EnsemblPlants" id="OPUNC12G07850.1"/>
    </source>
</evidence>
<name>A0A0E0MLD2_ORYPU</name>
<feature type="compositionally biased region" description="Pro residues" evidence="1">
    <location>
        <begin position="1"/>
        <end position="11"/>
    </location>
</feature>
<dbReference type="EnsemblPlants" id="OPUNC12G07850.1">
    <property type="protein sequence ID" value="OPUNC12G07850.1"/>
    <property type="gene ID" value="OPUNC12G07850"/>
</dbReference>
<evidence type="ECO:0000313" key="3">
    <source>
        <dbReference type="Proteomes" id="UP000026962"/>
    </source>
</evidence>
<dbReference type="Proteomes" id="UP000026962">
    <property type="component" value="Chromosome 12"/>
</dbReference>
<feature type="compositionally biased region" description="Basic residues" evidence="1">
    <location>
        <begin position="173"/>
        <end position="184"/>
    </location>
</feature>
<evidence type="ECO:0000256" key="1">
    <source>
        <dbReference type="SAM" id="MobiDB-lite"/>
    </source>
</evidence>
<feature type="region of interest" description="Disordered" evidence="1">
    <location>
        <begin position="121"/>
        <end position="202"/>
    </location>
</feature>
<protein>
    <submittedName>
        <fullName evidence="2">Uncharacterized protein</fullName>
    </submittedName>
</protein>
<feature type="compositionally biased region" description="Pro residues" evidence="1">
    <location>
        <begin position="52"/>
        <end position="63"/>
    </location>
</feature>
<dbReference type="HOGENOM" id="CLU_795422_0_0_1"/>
<dbReference type="AlphaFoldDB" id="A0A0E0MLD2"/>
<accession>A0A0E0MLD2</accession>